<name>A0A7J8SSG6_GOSDV</name>
<comment type="caution">
    <text evidence="1">The sequence shown here is derived from an EMBL/GenBank/DDBJ whole genome shotgun (WGS) entry which is preliminary data.</text>
</comment>
<accession>A0A7J8SSG6</accession>
<gene>
    <name evidence="1" type="ORF">Godav_023633</name>
</gene>
<evidence type="ECO:0000313" key="2">
    <source>
        <dbReference type="Proteomes" id="UP000593561"/>
    </source>
</evidence>
<dbReference type="AlphaFoldDB" id="A0A7J8SSG6"/>
<protein>
    <submittedName>
        <fullName evidence="1">Uncharacterized protein</fullName>
    </submittedName>
</protein>
<evidence type="ECO:0000313" key="1">
    <source>
        <dbReference type="EMBL" id="MBA0629009.1"/>
    </source>
</evidence>
<dbReference type="Proteomes" id="UP000593561">
    <property type="component" value="Unassembled WGS sequence"/>
</dbReference>
<reference evidence="1 2" key="1">
    <citation type="journal article" date="2019" name="Genome Biol. Evol.">
        <title>Insights into the evolution of the New World diploid cottons (Gossypium, subgenus Houzingenia) based on genome sequencing.</title>
        <authorList>
            <person name="Grover C.E."/>
            <person name="Arick M.A. 2nd"/>
            <person name="Thrash A."/>
            <person name="Conover J.L."/>
            <person name="Sanders W.S."/>
            <person name="Peterson D.G."/>
            <person name="Frelichowski J.E."/>
            <person name="Scheffler J.A."/>
            <person name="Scheffler B.E."/>
            <person name="Wendel J.F."/>
        </authorList>
    </citation>
    <scope>NUCLEOTIDE SEQUENCE [LARGE SCALE GENOMIC DNA]</scope>
    <source>
        <strain evidence="1">27</strain>
        <tissue evidence="1">Leaf</tissue>
    </source>
</reference>
<proteinExistence type="predicted"/>
<keyword evidence="2" id="KW-1185">Reference proteome</keyword>
<organism evidence="1 2">
    <name type="scientific">Gossypium davidsonii</name>
    <name type="common">Davidson's cotton</name>
    <name type="synonym">Gossypium klotzschianum subsp. davidsonii</name>
    <dbReference type="NCBI Taxonomy" id="34287"/>
    <lineage>
        <taxon>Eukaryota</taxon>
        <taxon>Viridiplantae</taxon>
        <taxon>Streptophyta</taxon>
        <taxon>Embryophyta</taxon>
        <taxon>Tracheophyta</taxon>
        <taxon>Spermatophyta</taxon>
        <taxon>Magnoliopsida</taxon>
        <taxon>eudicotyledons</taxon>
        <taxon>Gunneridae</taxon>
        <taxon>Pentapetalae</taxon>
        <taxon>rosids</taxon>
        <taxon>malvids</taxon>
        <taxon>Malvales</taxon>
        <taxon>Malvaceae</taxon>
        <taxon>Malvoideae</taxon>
        <taxon>Gossypium</taxon>
    </lineage>
</organism>
<sequence length="150" mass="17027">MLHLAFDPTPGPIPFRRSSLRLSCGNMSPHKFKDYSKVKFDIDVRVANATVYTMEVLPPKGQPLLKGNTSLWMLYLSLGVVSIFDMNTLREDSVVWHGVEYIGIIARMSEDTQTREGDCQIANFDSSLPQIVCMGCRRNREDELKGIWKS</sequence>
<dbReference type="EMBL" id="JABFAC010000011">
    <property type="protein sequence ID" value="MBA0629009.1"/>
    <property type="molecule type" value="Genomic_DNA"/>
</dbReference>